<dbReference type="PANTHER" id="PTHR22916:SF69">
    <property type="entry name" value="BIFUNCTIONAL GLYCOSYLTRANSFERASE PGTA"/>
    <property type="match status" value="1"/>
</dbReference>
<accession>A0AAW7N443</accession>
<dbReference type="SUPFAM" id="SSF53448">
    <property type="entry name" value="Nucleotide-diphospho-sugar transferases"/>
    <property type="match status" value="1"/>
</dbReference>
<keyword evidence="2" id="KW-0808">Transferase</keyword>
<evidence type="ECO:0000259" key="1">
    <source>
        <dbReference type="Pfam" id="PF00535"/>
    </source>
</evidence>
<reference evidence="2" key="1">
    <citation type="submission" date="2023-07" db="EMBL/GenBank/DDBJ databases">
        <title>Complete genome sequence of Ligilactobacillus salivarius SRCM217594 isolated from Gallus gallus domesticus feces.</title>
        <authorList>
            <person name="Yang H.-G."/>
            <person name="Ryu M.-S."/>
            <person name="Ha G.-S."/>
            <person name="Yang H.-J."/>
            <person name="Jeong D.-Y."/>
        </authorList>
    </citation>
    <scope>NUCLEOTIDE SEQUENCE</scope>
    <source>
        <strain evidence="2">SRCM217594</strain>
    </source>
</reference>
<dbReference type="AlphaFoldDB" id="A0AAW7N443"/>
<dbReference type="PANTHER" id="PTHR22916">
    <property type="entry name" value="GLYCOSYLTRANSFERASE"/>
    <property type="match status" value="1"/>
</dbReference>
<dbReference type="EMBL" id="JAUIQT010000001">
    <property type="protein sequence ID" value="MDN4832802.1"/>
    <property type="molecule type" value="Genomic_DNA"/>
</dbReference>
<evidence type="ECO:0000313" key="2">
    <source>
        <dbReference type="EMBL" id="MDN4832802.1"/>
    </source>
</evidence>
<evidence type="ECO:0000313" key="3">
    <source>
        <dbReference type="Proteomes" id="UP001174888"/>
    </source>
</evidence>
<name>A0AAW7N443_9LACO</name>
<comment type="caution">
    <text evidence="2">The sequence shown here is derived from an EMBL/GenBank/DDBJ whole genome shotgun (WGS) entry which is preliminary data.</text>
</comment>
<dbReference type="Pfam" id="PF00535">
    <property type="entry name" value="Glycos_transf_2"/>
    <property type="match status" value="1"/>
</dbReference>
<dbReference type="Gene3D" id="3.90.550.10">
    <property type="entry name" value="Spore Coat Polysaccharide Biosynthesis Protein SpsA, Chain A"/>
    <property type="match status" value="1"/>
</dbReference>
<dbReference type="EC" id="2.4.-.-" evidence="2"/>
<dbReference type="Proteomes" id="UP001174888">
    <property type="component" value="Unassembled WGS sequence"/>
</dbReference>
<proteinExistence type="predicted"/>
<dbReference type="RefSeq" id="WP_301206876.1">
    <property type="nucleotide sequence ID" value="NZ_JAUIQT010000001.1"/>
</dbReference>
<keyword evidence="2" id="KW-0328">Glycosyltransferase</keyword>
<dbReference type="InterPro" id="IPR001173">
    <property type="entry name" value="Glyco_trans_2-like"/>
</dbReference>
<organism evidence="2 3">
    <name type="scientific">Ligilactobacillus salivarius</name>
    <dbReference type="NCBI Taxonomy" id="1624"/>
    <lineage>
        <taxon>Bacteria</taxon>
        <taxon>Bacillati</taxon>
        <taxon>Bacillota</taxon>
        <taxon>Bacilli</taxon>
        <taxon>Lactobacillales</taxon>
        <taxon>Lactobacillaceae</taxon>
        <taxon>Ligilactobacillus</taxon>
    </lineage>
</organism>
<dbReference type="GO" id="GO:0008417">
    <property type="term" value="F:fucosyltransferase activity"/>
    <property type="evidence" value="ECO:0007669"/>
    <property type="project" value="TreeGrafter"/>
</dbReference>
<feature type="domain" description="Glycosyltransferase 2-like" evidence="1">
    <location>
        <begin position="5"/>
        <end position="134"/>
    </location>
</feature>
<sequence length="295" mass="35027">MELVSVLMSVYNEPIDYIEKSVNSILRQTYRNFEFIIVVDNPSNDFLCEYLKRIEVEHDNVHIEINDKNMGLVKSLNKGLSFCNGRYIARMDADDISDKNRIEEQVFFLKKHDYDLVASDIILFSEESERYVKFPELDPECKKKMIHSNCLPHPAWLGKKEVFSSLNGYRDIATCEDYDFLLRAMDRGYKFGNVSKGLLKYRLNPKGISRENKIKQNVIFRYLASNYRKQGIVTINDYNNFMNSNDYKEWLRQEKSLDYKKQAIIDEKRTVVKLVKKLLYITDKMYLYKKFILKI</sequence>
<gene>
    <name evidence="2" type="ORF">QYC35_00900</name>
</gene>
<protein>
    <submittedName>
        <fullName evidence="2">Glycosyltransferase</fullName>
        <ecNumber evidence="2">2.4.-.-</ecNumber>
    </submittedName>
</protein>
<dbReference type="InterPro" id="IPR029044">
    <property type="entry name" value="Nucleotide-diphossugar_trans"/>
</dbReference>